<dbReference type="PANTHER" id="PTHR31683">
    <property type="entry name" value="PECTATE LYASE 18-RELATED"/>
    <property type="match status" value="1"/>
</dbReference>
<evidence type="ECO:0000256" key="2">
    <source>
        <dbReference type="ARBA" id="ARBA00022729"/>
    </source>
</evidence>
<evidence type="ECO:0000256" key="3">
    <source>
        <dbReference type="ARBA" id="ARBA00023239"/>
    </source>
</evidence>
<gene>
    <name evidence="7" type="ORF">DNG_04722</name>
</gene>
<proteinExistence type="inferred from homology"/>
<keyword evidence="4" id="KW-0119">Carbohydrate metabolism</keyword>
<dbReference type="InterPro" id="IPR045032">
    <property type="entry name" value="PEL"/>
</dbReference>
<evidence type="ECO:0000256" key="5">
    <source>
        <dbReference type="SAM" id="SignalP"/>
    </source>
</evidence>
<dbReference type="PANTHER" id="PTHR31683:SF18">
    <property type="entry name" value="PECTATE LYASE 21-RELATED"/>
    <property type="match status" value="1"/>
</dbReference>
<dbReference type="SUPFAM" id="SSF51126">
    <property type="entry name" value="Pectin lyase-like"/>
    <property type="match status" value="1"/>
</dbReference>
<evidence type="ECO:0000259" key="6">
    <source>
        <dbReference type="SMART" id="SM00656"/>
    </source>
</evidence>
<keyword evidence="8" id="KW-1185">Reference proteome</keyword>
<keyword evidence="2 5" id="KW-0732">Signal</keyword>
<sequence length="346" mass="37870">MLLKNILVCQLASLVVATPLGFDSSTLPSLVAKIGHASWDIEGFAKDNPIGVTTGGAGGKKVTVTSAEDLVAAATGHEPAIIYIKGDITLPERLFIGSNKSLIGVGKTAHIHQNGLTVRHVDNVIIRNVKISRIEDNDGITLQNSTRVWVDHNEFESDISTGPDFYDGALDIIRASDWITVSWNYFHNHYKNNLIGNDDTFRDIDSGHLHVTFHHNRYENCGTRGPAGRFGHQHVYNNYYEDFHYQALHSRSDNQMLVEGNVFRGDTREALSTYGLVIPEDSPNTCVCGDEELDGFANLGARNDWGPAGVNITQVGNFTDAGYKYKLTPLLLVKPVAKLAAGVGKI</sequence>
<comment type="similarity">
    <text evidence="1 4">Belongs to the polysaccharide lyase 1 family.</text>
</comment>
<feature type="chain" id="PRO_5042237757" evidence="5">
    <location>
        <begin position="18"/>
        <end position="346"/>
    </location>
</feature>
<dbReference type="GO" id="GO:0005576">
    <property type="term" value="C:extracellular region"/>
    <property type="evidence" value="ECO:0007669"/>
    <property type="project" value="UniProtKB-SubCell"/>
</dbReference>
<feature type="domain" description="Pectate lyase" evidence="6">
    <location>
        <begin position="57"/>
        <end position="269"/>
    </location>
</feature>
<evidence type="ECO:0000256" key="1">
    <source>
        <dbReference type="ARBA" id="ARBA00010980"/>
    </source>
</evidence>
<evidence type="ECO:0000313" key="7">
    <source>
        <dbReference type="EMBL" id="SPO02049.1"/>
    </source>
</evidence>
<reference evidence="7" key="1">
    <citation type="submission" date="2018-03" db="EMBL/GenBank/DDBJ databases">
        <authorList>
            <person name="Guldener U."/>
        </authorList>
    </citation>
    <scope>NUCLEOTIDE SEQUENCE</scope>
</reference>
<keyword evidence="4" id="KW-0964">Secreted</keyword>
<comment type="subcellular location">
    <subcellularLocation>
        <location evidence="4">Secreted</location>
    </subcellularLocation>
</comment>
<dbReference type="AlphaFoldDB" id="A0AAE8MYN8"/>
<accession>A0AAE8MYN8</accession>
<organism evidence="7 8">
    <name type="scientific">Cephalotrichum gorgonifer</name>
    <dbReference type="NCBI Taxonomy" id="2041049"/>
    <lineage>
        <taxon>Eukaryota</taxon>
        <taxon>Fungi</taxon>
        <taxon>Dikarya</taxon>
        <taxon>Ascomycota</taxon>
        <taxon>Pezizomycotina</taxon>
        <taxon>Sordariomycetes</taxon>
        <taxon>Hypocreomycetidae</taxon>
        <taxon>Microascales</taxon>
        <taxon>Microascaceae</taxon>
        <taxon>Cephalotrichum</taxon>
    </lineage>
</organism>
<dbReference type="InterPro" id="IPR012334">
    <property type="entry name" value="Pectin_lyas_fold"/>
</dbReference>
<dbReference type="Proteomes" id="UP001187682">
    <property type="component" value="Unassembled WGS sequence"/>
</dbReference>
<dbReference type="Gene3D" id="2.160.20.10">
    <property type="entry name" value="Single-stranded right-handed beta-helix, Pectin lyase-like"/>
    <property type="match status" value="1"/>
</dbReference>
<dbReference type="GO" id="GO:0030570">
    <property type="term" value="F:pectate lyase activity"/>
    <property type="evidence" value="ECO:0007669"/>
    <property type="project" value="InterPro"/>
</dbReference>
<dbReference type="InterPro" id="IPR011050">
    <property type="entry name" value="Pectin_lyase_fold/virulence"/>
</dbReference>
<keyword evidence="4" id="KW-0624">Polysaccharide degradation</keyword>
<dbReference type="SMART" id="SM00656">
    <property type="entry name" value="Amb_all"/>
    <property type="match status" value="1"/>
</dbReference>
<dbReference type="EMBL" id="ONZQ02000005">
    <property type="protein sequence ID" value="SPO02049.1"/>
    <property type="molecule type" value="Genomic_DNA"/>
</dbReference>
<feature type="signal peptide" evidence="5">
    <location>
        <begin position="1"/>
        <end position="17"/>
    </location>
</feature>
<dbReference type="InterPro" id="IPR002022">
    <property type="entry name" value="Pec_lyase"/>
</dbReference>
<name>A0AAE8MYN8_9PEZI</name>
<dbReference type="GO" id="GO:0000272">
    <property type="term" value="P:polysaccharide catabolic process"/>
    <property type="evidence" value="ECO:0007669"/>
    <property type="project" value="UniProtKB-KW"/>
</dbReference>
<keyword evidence="3 4" id="KW-0456">Lyase</keyword>
<evidence type="ECO:0000313" key="8">
    <source>
        <dbReference type="Proteomes" id="UP001187682"/>
    </source>
</evidence>
<comment type="caution">
    <text evidence="7">The sequence shown here is derived from an EMBL/GenBank/DDBJ whole genome shotgun (WGS) entry which is preliminary data.</text>
</comment>
<dbReference type="Pfam" id="PF00544">
    <property type="entry name" value="Pectate_lyase_4"/>
    <property type="match status" value="1"/>
</dbReference>
<evidence type="ECO:0000256" key="4">
    <source>
        <dbReference type="RuleBase" id="RU361173"/>
    </source>
</evidence>
<protein>
    <submittedName>
        <fullName evidence="7">Probable pectate lyase 1</fullName>
    </submittedName>
</protein>